<evidence type="ECO:0000313" key="3">
    <source>
        <dbReference type="EMBL" id="MFC6866416.1"/>
    </source>
</evidence>
<dbReference type="Gene3D" id="2.30.110.10">
    <property type="entry name" value="Electron Transport, Fmn-binding Protein, Chain A"/>
    <property type="match status" value="1"/>
</dbReference>
<dbReference type="EMBL" id="JBHSXX010000001">
    <property type="protein sequence ID" value="MFC6866416.1"/>
    <property type="molecule type" value="Genomic_DNA"/>
</dbReference>
<evidence type="ECO:0000259" key="2">
    <source>
        <dbReference type="SMART" id="SM00903"/>
    </source>
</evidence>
<protein>
    <submittedName>
        <fullName evidence="3">Flavin reductase family protein</fullName>
    </submittedName>
</protein>
<organism evidence="3 4">
    <name type="scientific">Haloechinothrix salitolerans</name>
    <dbReference type="NCBI Taxonomy" id="926830"/>
    <lineage>
        <taxon>Bacteria</taxon>
        <taxon>Bacillati</taxon>
        <taxon>Actinomycetota</taxon>
        <taxon>Actinomycetes</taxon>
        <taxon>Pseudonocardiales</taxon>
        <taxon>Pseudonocardiaceae</taxon>
        <taxon>Haloechinothrix</taxon>
    </lineage>
</organism>
<dbReference type="SMART" id="SM00903">
    <property type="entry name" value="Flavin_Reduct"/>
    <property type="match status" value="1"/>
</dbReference>
<comment type="caution">
    <text evidence="3">The sequence shown here is derived from an EMBL/GenBank/DDBJ whole genome shotgun (WGS) entry which is preliminary data.</text>
</comment>
<evidence type="ECO:0000313" key="4">
    <source>
        <dbReference type="Proteomes" id="UP001596337"/>
    </source>
</evidence>
<keyword evidence="1" id="KW-0560">Oxidoreductase</keyword>
<proteinExistence type="predicted"/>
<dbReference type="Proteomes" id="UP001596337">
    <property type="component" value="Unassembled WGS sequence"/>
</dbReference>
<sequence length="162" mass="17522">MSQHIDHHELRSTLGRFTTGVTIVTTPVGDSVHAMTLNAFLSVSLDPPLIAVCINKNAKMHGLIAASGVYGVSVLPHEAAHVSQHFAGRPVDGFEPRFTWVGSVPLLEGAIAHLGTTVIDAHEVGDHTIYTGEIRYFNHTDDKPLIFFGGRYRSLGMENVPA</sequence>
<keyword evidence="4" id="KW-1185">Reference proteome</keyword>
<dbReference type="RefSeq" id="WP_345402040.1">
    <property type="nucleotide sequence ID" value="NZ_BAABLA010000108.1"/>
</dbReference>
<name>A0ABW2BTT7_9PSEU</name>
<feature type="domain" description="Flavin reductase like" evidence="2">
    <location>
        <begin position="14"/>
        <end position="154"/>
    </location>
</feature>
<evidence type="ECO:0000256" key="1">
    <source>
        <dbReference type="ARBA" id="ARBA00023002"/>
    </source>
</evidence>
<dbReference type="Pfam" id="PF01613">
    <property type="entry name" value="Flavin_Reduct"/>
    <property type="match status" value="1"/>
</dbReference>
<dbReference type="InterPro" id="IPR012349">
    <property type="entry name" value="Split_barrel_FMN-bd"/>
</dbReference>
<dbReference type="InterPro" id="IPR050268">
    <property type="entry name" value="NADH-dep_flavin_reductase"/>
</dbReference>
<dbReference type="SUPFAM" id="SSF50475">
    <property type="entry name" value="FMN-binding split barrel"/>
    <property type="match status" value="1"/>
</dbReference>
<dbReference type="InterPro" id="IPR002563">
    <property type="entry name" value="Flavin_Rdtase-like_dom"/>
</dbReference>
<gene>
    <name evidence="3" type="ORF">ACFQGD_04595</name>
</gene>
<dbReference type="PANTHER" id="PTHR30466">
    <property type="entry name" value="FLAVIN REDUCTASE"/>
    <property type="match status" value="1"/>
</dbReference>
<dbReference type="PANTHER" id="PTHR30466:SF1">
    <property type="entry name" value="FMN REDUCTASE (NADH) RUTF"/>
    <property type="match status" value="1"/>
</dbReference>
<accession>A0ABW2BTT7</accession>
<reference evidence="4" key="1">
    <citation type="journal article" date="2019" name="Int. J. Syst. Evol. Microbiol.">
        <title>The Global Catalogue of Microorganisms (GCM) 10K type strain sequencing project: providing services to taxonomists for standard genome sequencing and annotation.</title>
        <authorList>
            <consortium name="The Broad Institute Genomics Platform"/>
            <consortium name="The Broad Institute Genome Sequencing Center for Infectious Disease"/>
            <person name="Wu L."/>
            <person name="Ma J."/>
        </authorList>
    </citation>
    <scope>NUCLEOTIDE SEQUENCE [LARGE SCALE GENOMIC DNA]</scope>
    <source>
        <strain evidence="4">KCTC 32255</strain>
    </source>
</reference>